<dbReference type="CDD" id="cd07185">
    <property type="entry name" value="OmpA_C-like"/>
    <property type="match status" value="1"/>
</dbReference>
<evidence type="ECO:0000256" key="2">
    <source>
        <dbReference type="ARBA" id="ARBA00023136"/>
    </source>
</evidence>
<evidence type="ECO:0000256" key="5">
    <source>
        <dbReference type="SAM" id="MobiDB-lite"/>
    </source>
</evidence>
<evidence type="ECO:0000256" key="3">
    <source>
        <dbReference type="ARBA" id="ARBA00023237"/>
    </source>
</evidence>
<dbReference type="SUPFAM" id="SSF103088">
    <property type="entry name" value="OmpA-like"/>
    <property type="match status" value="1"/>
</dbReference>
<dbReference type="GO" id="GO:0009279">
    <property type="term" value="C:cell outer membrane"/>
    <property type="evidence" value="ECO:0007669"/>
    <property type="project" value="UniProtKB-SubCell"/>
</dbReference>
<dbReference type="PRINTS" id="PR01021">
    <property type="entry name" value="OMPADOMAIN"/>
</dbReference>
<name>A0AA37UIL8_9MICO</name>
<dbReference type="EMBL" id="BSUL01000001">
    <property type="protein sequence ID" value="GMA28436.1"/>
    <property type="molecule type" value="Genomic_DNA"/>
</dbReference>
<dbReference type="RefSeq" id="WP_284231775.1">
    <property type="nucleotide sequence ID" value="NZ_BSUL01000001.1"/>
</dbReference>
<dbReference type="Proteomes" id="UP001157160">
    <property type="component" value="Unassembled WGS sequence"/>
</dbReference>
<dbReference type="Pfam" id="PF00691">
    <property type="entry name" value="OmpA"/>
    <property type="match status" value="1"/>
</dbReference>
<evidence type="ECO:0000256" key="4">
    <source>
        <dbReference type="PROSITE-ProRule" id="PRU00473"/>
    </source>
</evidence>
<dbReference type="InterPro" id="IPR006664">
    <property type="entry name" value="OMP_bac"/>
</dbReference>
<keyword evidence="2 4" id="KW-0472">Membrane</keyword>
<dbReference type="PANTHER" id="PTHR30329">
    <property type="entry name" value="STATOR ELEMENT OF FLAGELLAR MOTOR COMPLEX"/>
    <property type="match status" value="1"/>
</dbReference>
<feature type="signal peptide" evidence="6">
    <location>
        <begin position="1"/>
        <end position="19"/>
    </location>
</feature>
<comment type="subcellular location">
    <subcellularLocation>
        <location evidence="1">Cell outer membrane</location>
    </subcellularLocation>
</comment>
<keyword evidence="3" id="KW-0998">Cell outer membrane</keyword>
<gene>
    <name evidence="8" type="ORF">GCM10025874_16890</name>
</gene>
<evidence type="ECO:0000259" key="7">
    <source>
        <dbReference type="PROSITE" id="PS51123"/>
    </source>
</evidence>
<keyword evidence="9" id="KW-1185">Reference proteome</keyword>
<proteinExistence type="predicted"/>
<comment type="caution">
    <text evidence="8">The sequence shown here is derived from an EMBL/GenBank/DDBJ whole genome shotgun (WGS) entry which is preliminary data.</text>
</comment>
<evidence type="ECO:0000313" key="9">
    <source>
        <dbReference type="Proteomes" id="UP001157160"/>
    </source>
</evidence>
<feature type="domain" description="OmpA-like" evidence="7">
    <location>
        <begin position="257"/>
        <end position="377"/>
    </location>
</feature>
<sequence length="377" mass="38014">MTAAALAVVLLASACTAQAEDERPAPVRPSPSASPTADVADVAAVPRFAPGEIPPVPLIRIPDLSLLDAAVAAPAQALQRTLTERPGLSFSPARCESGGVVASGQSGGLPYGDTIVNSGDGSGTFTLNGVDVVVGGDRSGVWSDGTTNVVVGGDGSGTYNDLEGSIVTGGDGFGTSAHRGASIVVNGDGSGTYAVDDVTIVNNGDGSGTYSDRDITIVNNGDGTAVENGALVDAEPVAPVASVGSFPSMGSLAPVESCGVTITLEDAVLFDFDRYELRPDSVDVIRELAAALQESGSTNLVVSGHTDAIGTDAYNQRLSEQRADAVARGLREAGVTAAIDARGFGENEPVAPNELDGQDNPAGRQLNRRVEIVVPSA</sequence>
<dbReference type="InterPro" id="IPR036737">
    <property type="entry name" value="OmpA-like_sf"/>
</dbReference>
<dbReference type="InterPro" id="IPR006665">
    <property type="entry name" value="OmpA-like"/>
</dbReference>
<feature type="chain" id="PRO_5041291543" description="OmpA-like domain-containing protein" evidence="6">
    <location>
        <begin position="20"/>
        <end position="377"/>
    </location>
</feature>
<feature type="region of interest" description="Disordered" evidence="5">
    <location>
        <begin position="344"/>
        <end position="367"/>
    </location>
</feature>
<evidence type="ECO:0000256" key="6">
    <source>
        <dbReference type="SAM" id="SignalP"/>
    </source>
</evidence>
<dbReference type="PANTHER" id="PTHR30329:SF21">
    <property type="entry name" value="LIPOPROTEIN YIAD-RELATED"/>
    <property type="match status" value="1"/>
</dbReference>
<dbReference type="AlphaFoldDB" id="A0AA37UIL8"/>
<dbReference type="PROSITE" id="PS51123">
    <property type="entry name" value="OMPA_2"/>
    <property type="match status" value="1"/>
</dbReference>
<dbReference type="Gene3D" id="3.30.1330.60">
    <property type="entry name" value="OmpA-like domain"/>
    <property type="match status" value="1"/>
</dbReference>
<keyword evidence="6" id="KW-0732">Signal</keyword>
<organism evidence="8 9">
    <name type="scientific">Arenivirga flava</name>
    <dbReference type="NCBI Taxonomy" id="1930060"/>
    <lineage>
        <taxon>Bacteria</taxon>
        <taxon>Bacillati</taxon>
        <taxon>Actinomycetota</taxon>
        <taxon>Actinomycetes</taxon>
        <taxon>Micrococcales</taxon>
        <taxon>Microbacteriaceae</taxon>
        <taxon>Arenivirga</taxon>
    </lineage>
</organism>
<dbReference type="InterPro" id="IPR050330">
    <property type="entry name" value="Bact_OuterMem_StrucFunc"/>
</dbReference>
<evidence type="ECO:0000256" key="1">
    <source>
        <dbReference type="ARBA" id="ARBA00004442"/>
    </source>
</evidence>
<accession>A0AA37UIL8</accession>
<protein>
    <recommendedName>
        <fullName evidence="7">OmpA-like domain-containing protein</fullName>
    </recommendedName>
</protein>
<reference evidence="8 9" key="1">
    <citation type="journal article" date="2014" name="Int. J. Syst. Evol. Microbiol.">
        <title>Complete genome sequence of Corynebacterium casei LMG S-19264T (=DSM 44701T), isolated from a smear-ripened cheese.</title>
        <authorList>
            <consortium name="US DOE Joint Genome Institute (JGI-PGF)"/>
            <person name="Walter F."/>
            <person name="Albersmeier A."/>
            <person name="Kalinowski J."/>
            <person name="Ruckert C."/>
        </authorList>
    </citation>
    <scope>NUCLEOTIDE SEQUENCE [LARGE SCALE GENOMIC DNA]</scope>
    <source>
        <strain evidence="8 9">NBRC 112289</strain>
    </source>
</reference>
<evidence type="ECO:0000313" key="8">
    <source>
        <dbReference type="EMBL" id="GMA28436.1"/>
    </source>
</evidence>